<gene>
    <name evidence="1" type="ORF">OO017_13600</name>
</gene>
<accession>A0ABT3RGM7</accession>
<organism evidence="1 2">
    <name type="scientific">Pontibacter anaerobius</name>
    <dbReference type="NCBI Taxonomy" id="2993940"/>
    <lineage>
        <taxon>Bacteria</taxon>
        <taxon>Pseudomonadati</taxon>
        <taxon>Bacteroidota</taxon>
        <taxon>Cytophagia</taxon>
        <taxon>Cytophagales</taxon>
        <taxon>Hymenobacteraceae</taxon>
        <taxon>Pontibacter</taxon>
    </lineage>
</organism>
<proteinExistence type="predicted"/>
<dbReference type="EMBL" id="JAPFQO010000008">
    <property type="protein sequence ID" value="MCX2740987.1"/>
    <property type="molecule type" value="Genomic_DNA"/>
</dbReference>
<sequence length="71" mass="7760">MPVEALLLVDESFEEDTSEGDNIEGDTTFLNLYTETAGSHSLQYVSTHSFGGSRSARFELRDTDPMVNAGT</sequence>
<evidence type="ECO:0000313" key="2">
    <source>
        <dbReference type="Proteomes" id="UP001207228"/>
    </source>
</evidence>
<evidence type="ECO:0000313" key="1">
    <source>
        <dbReference type="EMBL" id="MCX2740987.1"/>
    </source>
</evidence>
<name>A0ABT3RGM7_9BACT</name>
<protein>
    <submittedName>
        <fullName evidence="1">Uncharacterized protein</fullName>
    </submittedName>
</protein>
<keyword evidence="2" id="KW-1185">Reference proteome</keyword>
<dbReference type="RefSeq" id="WP_266053061.1">
    <property type="nucleotide sequence ID" value="NZ_JAPFQO010000008.1"/>
</dbReference>
<feature type="non-terminal residue" evidence="1">
    <location>
        <position position="71"/>
    </location>
</feature>
<reference evidence="1 2" key="1">
    <citation type="submission" date="2022-11" db="EMBL/GenBank/DDBJ databases">
        <title>The characterization of three novel Bacteroidetes species and genomic analysis of their roles in tidal elemental geochemical cycles.</title>
        <authorList>
            <person name="Ma K.-J."/>
        </authorList>
    </citation>
    <scope>NUCLEOTIDE SEQUENCE [LARGE SCALE GENOMIC DNA]</scope>
    <source>
        <strain evidence="1 2">M82</strain>
    </source>
</reference>
<comment type="caution">
    <text evidence="1">The sequence shown here is derived from an EMBL/GenBank/DDBJ whole genome shotgun (WGS) entry which is preliminary data.</text>
</comment>
<dbReference type="Proteomes" id="UP001207228">
    <property type="component" value="Unassembled WGS sequence"/>
</dbReference>